<protein>
    <submittedName>
        <fullName evidence="2">Uncharacterized protein</fullName>
    </submittedName>
</protein>
<evidence type="ECO:0000313" key="3">
    <source>
        <dbReference type="Proteomes" id="UP000325827"/>
    </source>
</evidence>
<feature type="region of interest" description="Disordered" evidence="1">
    <location>
        <begin position="68"/>
        <end position="106"/>
    </location>
</feature>
<dbReference type="EMBL" id="VYSA01000008">
    <property type="protein sequence ID" value="KAA9104515.1"/>
    <property type="molecule type" value="Genomic_DNA"/>
</dbReference>
<accession>A0A5J5IZC5</accession>
<gene>
    <name evidence="2" type="ORF">F6B43_19290</name>
</gene>
<feature type="compositionally biased region" description="Low complexity" evidence="1">
    <location>
        <begin position="90"/>
        <end position="106"/>
    </location>
</feature>
<reference evidence="3" key="1">
    <citation type="submission" date="2019-09" db="EMBL/GenBank/DDBJ databases">
        <title>Mumia zhuanghuii sp. nov. isolated from the intestinal contents of plateau pika (Ochotona curzoniae) in the Qinghai-Tibet plateau of China.</title>
        <authorList>
            <person name="Tian Z."/>
        </authorList>
    </citation>
    <scope>NUCLEOTIDE SEQUENCE [LARGE SCALE GENOMIC DNA]</scope>
    <source>
        <strain evidence="3">JCM 30598</strain>
    </source>
</reference>
<evidence type="ECO:0000256" key="1">
    <source>
        <dbReference type="SAM" id="MobiDB-lite"/>
    </source>
</evidence>
<sequence length="106" mass="11445">MSDAILNPDEAAQRARELIEADVNARVEAVRQVVSATNDADDAERRWKDATAAHDRAWRAALDAGWSEKDLRATGARAPGQTSRPRRARTANSRSSSGASSASLEE</sequence>
<evidence type="ECO:0000313" key="2">
    <source>
        <dbReference type="EMBL" id="KAA9104515.1"/>
    </source>
</evidence>
<organism evidence="2 3">
    <name type="scientific">Microbacterium rhizomatis</name>
    <dbReference type="NCBI Taxonomy" id="1631477"/>
    <lineage>
        <taxon>Bacteria</taxon>
        <taxon>Bacillati</taxon>
        <taxon>Actinomycetota</taxon>
        <taxon>Actinomycetes</taxon>
        <taxon>Micrococcales</taxon>
        <taxon>Microbacteriaceae</taxon>
        <taxon>Microbacterium</taxon>
    </lineage>
</organism>
<comment type="caution">
    <text evidence="2">The sequence shown here is derived from an EMBL/GenBank/DDBJ whole genome shotgun (WGS) entry which is preliminary data.</text>
</comment>
<dbReference type="Proteomes" id="UP000325827">
    <property type="component" value="Unassembled WGS sequence"/>
</dbReference>
<keyword evidence="3" id="KW-1185">Reference proteome</keyword>
<proteinExistence type="predicted"/>
<dbReference type="OrthoDB" id="5079621at2"/>
<dbReference type="RefSeq" id="WP_150450716.1">
    <property type="nucleotide sequence ID" value="NZ_VYSA01000008.1"/>
</dbReference>
<dbReference type="AlphaFoldDB" id="A0A5J5IZC5"/>
<name>A0A5J5IZC5_9MICO</name>